<dbReference type="InterPro" id="IPR036291">
    <property type="entry name" value="NAD(P)-bd_dom_sf"/>
</dbReference>
<evidence type="ECO:0000313" key="2">
    <source>
        <dbReference type="EMBL" id="TFY71386.1"/>
    </source>
</evidence>
<dbReference type="Proteomes" id="UP000298327">
    <property type="component" value="Unassembled WGS sequence"/>
</dbReference>
<evidence type="ECO:0000259" key="1">
    <source>
        <dbReference type="Pfam" id="PF13460"/>
    </source>
</evidence>
<dbReference type="EMBL" id="SEOQ01000053">
    <property type="protein sequence ID" value="TFY71386.1"/>
    <property type="molecule type" value="Genomic_DNA"/>
</dbReference>
<feature type="domain" description="NAD(P)-binding" evidence="1">
    <location>
        <begin position="33"/>
        <end position="220"/>
    </location>
</feature>
<dbReference type="Pfam" id="PF13460">
    <property type="entry name" value="NAD_binding_10"/>
    <property type="match status" value="1"/>
</dbReference>
<protein>
    <recommendedName>
        <fullName evidence="1">NAD(P)-binding domain-containing protein</fullName>
    </recommendedName>
</protein>
<name>A0A4Y9Z951_9AGAM</name>
<dbReference type="PANTHER" id="PTHR15020:SF50">
    <property type="entry name" value="UPF0659 PROTEIN YMR090W"/>
    <property type="match status" value="1"/>
</dbReference>
<proteinExistence type="predicted"/>
<gene>
    <name evidence="2" type="ORF">EVG20_g1599</name>
</gene>
<reference evidence="2 3" key="1">
    <citation type="submission" date="2019-02" db="EMBL/GenBank/DDBJ databases">
        <title>Genome sequencing of the rare red list fungi Dentipellis fragilis.</title>
        <authorList>
            <person name="Buettner E."/>
            <person name="Kellner H."/>
        </authorList>
    </citation>
    <scope>NUCLEOTIDE SEQUENCE [LARGE SCALE GENOMIC DNA]</scope>
    <source>
        <strain evidence="2 3">DSM 105465</strain>
    </source>
</reference>
<sequence>MLPQVPALPDIKGGQMAICEVALRLAGILAPTRSVTSIIRNEAQIPDLKAISPRISPHVLSLEDAPATDFTRIFTGADVVVFSAGAGGKGGPERTLAIDYHGAVKVFDAVEAVEGAKPRLLLVSAIDIRDHSKPFPVHYNEGDKEISRKYADALKTYVEAKYLADKNLIGRTAFKWTILRPGTLLDTPGTGRVSIGRTHLSPGIPRDDVAQTLAHLVDRPDAAGLAIDAIGGESPIAEALDAFIKKGETDWVG</sequence>
<evidence type="ECO:0000313" key="3">
    <source>
        <dbReference type="Proteomes" id="UP000298327"/>
    </source>
</evidence>
<dbReference type="AlphaFoldDB" id="A0A4Y9Z951"/>
<keyword evidence="3" id="KW-1185">Reference proteome</keyword>
<dbReference type="SUPFAM" id="SSF51735">
    <property type="entry name" value="NAD(P)-binding Rossmann-fold domains"/>
    <property type="match status" value="1"/>
</dbReference>
<dbReference type="STRING" id="205917.A0A4Y9Z951"/>
<dbReference type="Gene3D" id="3.40.50.720">
    <property type="entry name" value="NAD(P)-binding Rossmann-like Domain"/>
    <property type="match status" value="1"/>
</dbReference>
<dbReference type="InterPro" id="IPR016040">
    <property type="entry name" value="NAD(P)-bd_dom"/>
</dbReference>
<dbReference type="OrthoDB" id="10254604at2759"/>
<organism evidence="2 3">
    <name type="scientific">Dentipellis fragilis</name>
    <dbReference type="NCBI Taxonomy" id="205917"/>
    <lineage>
        <taxon>Eukaryota</taxon>
        <taxon>Fungi</taxon>
        <taxon>Dikarya</taxon>
        <taxon>Basidiomycota</taxon>
        <taxon>Agaricomycotina</taxon>
        <taxon>Agaricomycetes</taxon>
        <taxon>Russulales</taxon>
        <taxon>Hericiaceae</taxon>
        <taxon>Dentipellis</taxon>
    </lineage>
</organism>
<accession>A0A4Y9Z951</accession>
<dbReference type="PANTHER" id="PTHR15020">
    <property type="entry name" value="FLAVIN REDUCTASE-RELATED"/>
    <property type="match status" value="1"/>
</dbReference>
<comment type="caution">
    <text evidence="2">The sequence shown here is derived from an EMBL/GenBank/DDBJ whole genome shotgun (WGS) entry which is preliminary data.</text>
</comment>